<name>A0A3S2VTJ9_9HYPH</name>
<proteinExistence type="inferred from homology"/>
<dbReference type="RefSeq" id="WP_127730230.1">
    <property type="nucleotide sequence ID" value="NZ_SACP01000013.1"/>
</dbReference>
<dbReference type="PANTHER" id="PTHR30367:SF1">
    <property type="entry name" value="MULTIDRUG RESISTANCE PROTEIN MDTN"/>
    <property type="match status" value="1"/>
</dbReference>
<dbReference type="InterPro" id="IPR058634">
    <property type="entry name" value="AaeA-lik-b-barrel"/>
</dbReference>
<evidence type="ECO:0000313" key="10">
    <source>
        <dbReference type="Proteomes" id="UP000286997"/>
    </source>
</evidence>
<feature type="compositionally biased region" description="Low complexity" evidence="5">
    <location>
        <begin position="8"/>
        <end position="23"/>
    </location>
</feature>
<evidence type="ECO:0000259" key="7">
    <source>
        <dbReference type="Pfam" id="PF25917"/>
    </source>
</evidence>
<evidence type="ECO:0000256" key="2">
    <source>
        <dbReference type="ARBA" id="ARBA00022692"/>
    </source>
</evidence>
<dbReference type="Proteomes" id="UP000286997">
    <property type="component" value="Unassembled WGS sequence"/>
</dbReference>
<evidence type="ECO:0000256" key="6">
    <source>
        <dbReference type="SAM" id="Phobius"/>
    </source>
</evidence>
<feature type="domain" description="p-hydroxybenzoic acid efflux pump subunit AaeA-like beta-barrel" evidence="8">
    <location>
        <begin position="212"/>
        <end position="308"/>
    </location>
</feature>
<comment type="caution">
    <text evidence="9">The sequence shown here is derived from an EMBL/GenBank/DDBJ whole genome shotgun (WGS) entry which is preliminary data.</text>
</comment>
<keyword evidence="4 6" id="KW-0472">Membrane</keyword>
<dbReference type="Pfam" id="PF25963">
    <property type="entry name" value="Beta-barrel_AAEA"/>
    <property type="match status" value="1"/>
</dbReference>
<dbReference type="InterPro" id="IPR006143">
    <property type="entry name" value="RND_pump_MFP"/>
</dbReference>
<dbReference type="PANTHER" id="PTHR30367">
    <property type="entry name" value="P-HYDROXYBENZOIC ACID EFFLUX PUMP SUBUNIT AAEA-RELATED"/>
    <property type="match status" value="1"/>
</dbReference>
<dbReference type="EMBL" id="SACP01000013">
    <property type="protein sequence ID" value="RVU17088.1"/>
    <property type="molecule type" value="Genomic_DNA"/>
</dbReference>
<keyword evidence="3 6" id="KW-1133">Transmembrane helix</keyword>
<organism evidence="9 10">
    <name type="scientific">Methylobacterium oryzihabitans</name>
    <dbReference type="NCBI Taxonomy" id="2499852"/>
    <lineage>
        <taxon>Bacteria</taxon>
        <taxon>Pseudomonadati</taxon>
        <taxon>Pseudomonadota</taxon>
        <taxon>Alphaproteobacteria</taxon>
        <taxon>Hyphomicrobiales</taxon>
        <taxon>Methylobacteriaceae</taxon>
        <taxon>Methylobacterium</taxon>
    </lineage>
</organism>
<dbReference type="Pfam" id="PF25917">
    <property type="entry name" value="BSH_RND"/>
    <property type="match status" value="1"/>
</dbReference>
<comment type="similarity">
    <text evidence="1">Belongs to the membrane fusion protein (MFP) (TC 8.A.1) family.</text>
</comment>
<dbReference type="Gene3D" id="2.40.50.100">
    <property type="match status" value="1"/>
</dbReference>
<dbReference type="OrthoDB" id="9811754at2"/>
<dbReference type="Gene3D" id="2.40.30.170">
    <property type="match status" value="1"/>
</dbReference>
<dbReference type="NCBIfam" id="TIGR01730">
    <property type="entry name" value="RND_mfp"/>
    <property type="match status" value="1"/>
</dbReference>
<sequence>MTHDDPLAAKPAAAKPASADPRPTPRLGRALRLAASAAILAVSVLAGAVVWQFYVLSPWTRDGQVRAQVANVAPQVSGPITALAVTDNQVVRRGDLLFSIDPFDYRTALAAAAAEVASRAADLKIRSEEAASREALGPDAISEEEKQRYVAAARMAQAAHAAAQAREAQARIDLERTEVRSPVNGYVTNLLLSVGTYAETGRPALSLVNADTFWVDGYFEETKLARIRPGAAAEIRLMGSPIPLRGRVESITRGIAAPNAAAGPQGLPSVAPVYTWVRLAQRVPVRIRIDEAPRDLPLVAGLTATVALADPDGRDRGIAATVLANLGGAVDALMGREPAAVVARAEGGR</sequence>
<dbReference type="GO" id="GO:0022857">
    <property type="term" value="F:transmembrane transporter activity"/>
    <property type="evidence" value="ECO:0007669"/>
    <property type="project" value="InterPro"/>
</dbReference>
<evidence type="ECO:0000259" key="8">
    <source>
        <dbReference type="Pfam" id="PF25963"/>
    </source>
</evidence>
<accession>A0A3S2VTJ9</accession>
<dbReference type="SUPFAM" id="SSF111369">
    <property type="entry name" value="HlyD-like secretion proteins"/>
    <property type="match status" value="1"/>
</dbReference>
<feature type="transmembrane region" description="Helical" evidence="6">
    <location>
        <begin position="30"/>
        <end position="54"/>
    </location>
</feature>
<evidence type="ECO:0000256" key="4">
    <source>
        <dbReference type="ARBA" id="ARBA00023136"/>
    </source>
</evidence>
<evidence type="ECO:0000256" key="3">
    <source>
        <dbReference type="ARBA" id="ARBA00022989"/>
    </source>
</evidence>
<dbReference type="GO" id="GO:0016020">
    <property type="term" value="C:membrane"/>
    <property type="evidence" value="ECO:0007669"/>
    <property type="project" value="InterPro"/>
</dbReference>
<protein>
    <submittedName>
        <fullName evidence="9">HlyD family secretion protein</fullName>
    </submittedName>
</protein>
<feature type="domain" description="Multidrug resistance protein MdtA-like barrel-sandwich hybrid" evidence="7">
    <location>
        <begin position="69"/>
        <end position="207"/>
    </location>
</feature>
<evidence type="ECO:0000313" key="9">
    <source>
        <dbReference type="EMBL" id="RVU17088.1"/>
    </source>
</evidence>
<evidence type="ECO:0000256" key="5">
    <source>
        <dbReference type="SAM" id="MobiDB-lite"/>
    </source>
</evidence>
<gene>
    <name evidence="9" type="ORF">EOE48_14320</name>
</gene>
<dbReference type="InterPro" id="IPR050393">
    <property type="entry name" value="MFP_Efflux_Pump"/>
</dbReference>
<dbReference type="AlphaFoldDB" id="A0A3S2VTJ9"/>
<dbReference type="InterPro" id="IPR058625">
    <property type="entry name" value="MdtA-like_BSH"/>
</dbReference>
<feature type="region of interest" description="Disordered" evidence="5">
    <location>
        <begin position="1"/>
        <end position="23"/>
    </location>
</feature>
<evidence type="ECO:0000256" key="1">
    <source>
        <dbReference type="ARBA" id="ARBA00009477"/>
    </source>
</evidence>
<keyword evidence="2 6" id="KW-0812">Transmembrane</keyword>
<keyword evidence="10" id="KW-1185">Reference proteome</keyword>
<reference evidence="9 10" key="1">
    <citation type="submission" date="2019-01" db="EMBL/GenBank/DDBJ databases">
        <authorList>
            <person name="Chen W.-M."/>
        </authorList>
    </citation>
    <scope>NUCLEOTIDE SEQUENCE [LARGE SCALE GENOMIC DNA]</scope>
    <source>
        <strain evidence="9 10">TER-1</strain>
    </source>
</reference>